<evidence type="ECO:0000313" key="3">
    <source>
        <dbReference type="Proteomes" id="UP000719412"/>
    </source>
</evidence>
<feature type="compositionally biased region" description="Low complexity" evidence="1">
    <location>
        <begin position="29"/>
        <end position="40"/>
    </location>
</feature>
<organism evidence="2 3">
    <name type="scientific">Tenebrio molitor</name>
    <name type="common">Yellow mealworm beetle</name>
    <dbReference type="NCBI Taxonomy" id="7067"/>
    <lineage>
        <taxon>Eukaryota</taxon>
        <taxon>Metazoa</taxon>
        <taxon>Ecdysozoa</taxon>
        <taxon>Arthropoda</taxon>
        <taxon>Hexapoda</taxon>
        <taxon>Insecta</taxon>
        <taxon>Pterygota</taxon>
        <taxon>Neoptera</taxon>
        <taxon>Endopterygota</taxon>
        <taxon>Coleoptera</taxon>
        <taxon>Polyphaga</taxon>
        <taxon>Cucujiformia</taxon>
        <taxon>Tenebrionidae</taxon>
        <taxon>Tenebrio</taxon>
    </lineage>
</organism>
<sequence length="252" mass="25950">MQKRQDYSSALISLAWTSTQTLNSSSPERSSVGRVGRKSSPYPDAEPTGPTGASKSAERPKAATPATGRPGRPRTGSSTGRPSAPGAVPTGATNPPRGEDGDEDTQRCPKHACSPTTGGQTPSLPRAPSPARAGNDLGRSGDAQTNKGAAASRPLNRAIRDRRRSPTPPSPLESPDADHYNIDMPAGVAAHERPTINCPATDAPPGTITARAAGATVAETHRCPNGNEGSGPRDTFKPGESPARRSARADAE</sequence>
<feature type="compositionally biased region" description="Polar residues" evidence="1">
    <location>
        <begin position="17"/>
        <end position="28"/>
    </location>
</feature>
<feature type="compositionally biased region" description="Low complexity" evidence="1">
    <location>
        <begin position="122"/>
        <end position="133"/>
    </location>
</feature>
<protein>
    <submittedName>
        <fullName evidence="2">Uncharacterized protein</fullName>
    </submittedName>
</protein>
<keyword evidence="3" id="KW-1185">Reference proteome</keyword>
<name>A0A8J6HPS2_TENMO</name>
<dbReference type="EMBL" id="JABDTM020019550">
    <property type="protein sequence ID" value="KAH0817413.1"/>
    <property type="molecule type" value="Genomic_DNA"/>
</dbReference>
<dbReference type="AlphaFoldDB" id="A0A8J6HPS2"/>
<reference evidence="2" key="2">
    <citation type="submission" date="2021-08" db="EMBL/GenBank/DDBJ databases">
        <authorList>
            <person name="Eriksson T."/>
        </authorList>
    </citation>
    <scope>NUCLEOTIDE SEQUENCE</scope>
    <source>
        <strain evidence="2">Stoneville</strain>
        <tissue evidence="2">Whole head</tissue>
    </source>
</reference>
<comment type="caution">
    <text evidence="2">The sequence shown here is derived from an EMBL/GenBank/DDBJ whole genome shotgun (WGS) entry which is preliminary data.</text>
</comment>
<evidence type="ECO:0000313" key="2">
    <source>
        <dbReference type="EMBL" id="KAH0817413.1"/>
    </source>
</evidence>
<accession>A0A8J6HPS2</accession>
<proteinExistence type="predicted"/>
<reference evidence="2" key="1">
    <citation type="journal article" date="2020" name="J Insects Food Feed">
        <title>The yellow mealworm (Tenebrio molitor) genome: a resource for the emerging insects as food and feed industry.</title>
        <authorList>
            <person name="Eriksson T."/>
            <person name="Andere A."/>
            <person name="Kelstrup H."/>
            <person name="Emery V."/>
            <person name="Picard C."/>
        </authorList>
    </citation>
    <scope>NUCLEOTIDE SEQUENCE</scope>
    <source>
        <strain evidence="2">Stoneville</strain>
        <tissue evidence="2">Whole head</tissue>
    </source>
</reference>
<evidence type="ECO:0000256" key="1">
    <source>
        <dbReference type="SAM" id="MobiDB-lite"/>
    </source>
</evidence>
<gene>
    <name evidence="2" type="ORF">GEV33_005378</name>
</gene>
<dbReference type="Proteomes" id="UP000719412">
    <property type="component" value="Unassembled WGS sequence"/>
</dbReference>
<feature type="region of interest" description="Disordered" evidence="1">
    <location>
        <begin position="17"/>
        <end position="252"/>
    </location>
</feature>